<dbReference type="NCBIfam" id="TIGR00750">
    <property type="entry name" value="lao"/>
    <property type="match status" value="1"/>
</dbReference>
<dbReference type="GO" id="GO:0005525">
    <property type="term" value="F:GTP binding"/>
    <property type="evidence" value="ECO:0007669"/>
    <property type="project" value="InterPro"/>
</dbReference>
<accession>A0A8J4PKE9</accession>
<comment type="caution">
    <text evidence="2">The sequence shown here is derived from an EMBL/GenBank/DDBJ whole genome shotgun (WGS) entry which is preliminary data.</text>
</comment>
<proteinExistence type="inferred from homology"/>
<reference evidence="2" key="1">
    <citation type="submission" date="2020-01" db="EMBL/GenBank/DDBJ databases">
        <title>Development of genomics and gene disruption for Polysphondylium violaceum indicates a role for the polyketide synthase stlB in stalk morphogenesis.</title>
        <authorList>
            <person name="Narita B."/>
            <person name="Kawabe Y."/>
            <person name="Kin K."/>
            <person name="Saito T."/>
            <person name="Gibbs R."/>
            <person name="Kuspa A."/>
            <person name="Muzny D."/>
            <person name="Queller D."/>
            <person name="Richards S."/>
            <person name="Strassman J."/>
            <person name="Sucgang R."/>
            <person name="Worley K."/>
            <person name="Schaap P."/>
        </authorList>
    </citation>
    <scope>NUCLEOTIDE SEQUENCE</scope>
    <source>
        <strain evidence="2">QSvi11</strain>
    </source>
</reference>
<keyword evidence="3" id="KW-1185">Reference proteome</keyword>
<sequence>MIRSKSSFLLSSIKRGIPLQGLNNKTLLNINNNSNINNNETTLLNKYYTSNCSTTKPYVKQFSSESLWNKISDNTKKLVENLQTENTLYLSRLITLIESTRDDHQEQARMVVSYLLQRSKENNTQYKSFRIGISGPPGAGKSTFIEAFGKHLTSLNHKVAVLAIDPSSVRSGGSVLGDKTRMVELSVDPNAYVRPSSTRGSLGGICKSTSDTIVLCESAGFDVVLVETVGVGQSEVSIDEMIDIFVLLVPPANGDELQGLKKGIMESADLIVVNKADGELLPKARFTVSEYMSALKLQRPKSENWKATVISCSSLSKEGIDNVWNMMMKYKDTMLKCGEFKYKRSLQKETFMKKLIDDEIVQKLWADPNVQRLLPSLEAQVREGNISPSLASINIINEFLKDKKD</sequence>
<dbReference type="Gene3D" id="3.40.50.300">
    <property type="entry name" value="P-loop containing nucleotide triphosphate hydrolases"/>
    <property type="match status" value="1"/>
</dbReference>
<evidence type="ECO:0000313" key="2">
    <source>
        <dbReference type="EMBL" id="KAF2069490.1"/>
    </source>
</evidence>
<protein>
    <recommendedName>
        <fullName evidence="4">Methylmalonic aciduria type A protein</fullName>
    </recommendedName>
</protein>
<dbReference type="SUPFAM" id="SSF52540">
    <property type="entry name" value="P-loop containing nucleoside triphosphate hydrolases"/>
    <property type="match status" value="1"/>
</dbReference>
<dbReference type="Gene3D" id="1.10.287.130">
    <property type="match status" value="1"/>
</dbReference>
<evidence type="ECO:0000313" key="3">
    <source>
        <dbReference type="Proteomes" id="UP000695562"/>
    </source>
</evidence>
<dbReference type="InterPro" id="IPR027417">
    <property type="entry name" value="P-loop_NTPase"/>
</dbReference>
<dbReference type="Pfam" id="PF03308">
    <property type="entry name" value="MeaB"/>
    <property type="match status" value="1"/>
</dbReference>
<organism evidence="2 3">
    <name type="scientific">Polysphondylium violaceum</name>
    <dbReference type="NCBI Taxonomy" id="133409"/>
    <lineage>
        <taxon>Eukaryota</taxon>
        <taxon>Amoebozoa</taxon>
        <taxon>Evosea</taxon>
        <taxon>Eumycetozoa</taxon>
        <taxon>Dictyostelia</taxon>
        <taxon>Dictyosteliales</taxon>
        <taxon>Dictyosteliaceae</taxon>
        <taxon>Polysphondylium</taxon>
    </lineage>
</organism>
<evidence type="ECO:0008006" key="4">
    <source>
        <dbReference type="Google" id="ProtNLM"/>
    </source>
</evidence>
<evidence type="ECO:0000256" key="1">
    <source>
        <dbReference type="ARBA" id="ARBA00009625"/>
    </source>
</evidence>
<name>A0A8J4PKE9_9MYCE</name>
<comment type="similarity">
    <text evidence="1">Belongs to the SIMIBI class G3E GTPase family. ArgK/MeaB subfamily.</text>
</comment>
<dbReference type="AlphaFoldDB" id="A0A8J4PKE9"/>
<dbReference type="PANTHER" id="PTHR23408:SF3">
    <property type="entry name" value="METHYLMALONIC ACIDURIA TYPE A PROTEIN, MITOCHONDRIAL"/>
    <property type="match status" value="1"/>
</dbReference>
<dbReference type="Gene3D" id="1.20.5.170">
    <property type="match status" value="1"/>
</dbReference>
<dbReference type="OrthoDB" id="1476984at2759"/>
<dbReference type="GO" id="GO:0005737">
    <property type="term" value="C:cytoplasm"/>
    <property type="evidence" value="ECO:0007669"/>
    <property type="project" value="TreeGrafter"/>
</dbReference>
<dbReference type="PANTHER" id="PTHR23408">
    <property type="entry name" value="METHYLMALONYL-COA MUTASE"/>
    <property type="match status" value="1"/>
</dbReference>
<dbReference type="Proteomes" id="UP000695562">
    <property type="component" value="Unassembled WGS sequence"/>
</dbReference>
<dbReference type="CDD" id="cd03114">
    <property type="entry name" value="MMAA-like"/>
    <property type="match status" value="1"/>
</dbReference>
<gene>
    <name evidence="2" type="ORF">CYY_009188</name>
</gene>
<dbReference type="GO" id="GO:0003924">
    <property type="term" value="F:GTPase activity"/>
    <property type="evidence" value="ECO:0007669"/>
    <property type="project" value="InterPro"/>
</dbReference>
<dbReference type="EMBL" id="AJWJ01000652">
    <property type="protein sequence ID" value="KAF2069490.1"/>
    <property type="molecule type" value="Genomic_DNA"/>
</dbReference>
<dbReference type="InterPro" id="IPR005129">
    <property type="entry name" value="GTPase_ArgK"/>
</dbReference>
<dbReference type="NCBIfam" id="NF006958">
    <property type="entry name" value="PRK09435.1"/>
    <property type="match status" value="1"/>
</dbReference>